<dbReference type="Gene3D" id="3.40.395.10">
    <property type="entry name" value="Adenoviral Proteinase, Chain A"/>
    <property type="match status" value="1"/>
</dbReference>
<feature type="domain" description="Ubiquitin-like protease family profile" evidence="4">
    <location>
        <begin position="347"/>
        <end position="448"/>
    </location>
</feature>
<organism evidence="5 6">
    <name type="scientific">Hanseniaspora valbyensis NRRL Y-1626</name>
    <dbReference type="NCBI Taxonomy" id="766949"/>
    <lineage>
        <taxon>Eukaryota</taxon>
        <taxon>Fungi</taxon>
        <taxon>Dikarya</taxon>
        <taxon>Ascomycota</taxon>
        <taxon>Saccharomycotina</taxon>
        <taxon>Saccharomycetes</taxon>
        <taxon>Saccharomycodales</taxon>
        <taxon>Saccharomycodaceae</taxon>
        <taxon>Hanseniaspora</taxon>
    </lineage>
</organism>
<sequence>MIENDNIIDEENFVNKRKLLIKKLKKVHLKNNSFDNDLEKSFKVVFLEILNNCNILPNIKLKRKKQSIIFYEKPSQFKISFININDIWFYNYTWKKQNIVILKTNPNIYKLYHDYILKFEVDLFKKIKQADKEKIVEQYYNLFENKFNRNEFDHLINEIQNSACSVPKPVNNKLNNEISELAERLIGKRNDLTLLQKEWIYQKAQEVVMTLQNYDSKESFLRDNQCYCMRNNCIHSIIKEMEPKYSEVKWEFLNSYYDFKDENEIVILKEQAEQLKNPINMNVTIDFGNSIVNQSPLTEQQINFLTLGILNLDGFRNIFGYCPKFAISALSAKNRLQEDIDDDYKFVKDTYFDKDKTFVACSNDKHWFGFLISKNEKMIFYFDSILAFGEDRGKILQTILLVLNGGLKYCSNPNEVIEKNFADWKIKNCPVPKQPDRYQCGDNLILNILEITRNYHDVLDIWTNVNFVPVVKVAKEDPNLYDLREFKFATPLKSDHLVLNYRNPNRVRSEYIINEYRRLQKKKFSNETPIVRKKHDTKKIAKILIGNKSKLLNVKRKKIEEKIEKVLNDLNKHNLPINEYKKKIEENDKIEKEEIWPYYKDIVNCFNSFPSEINDSFTYVPIKNSLVIDQSTDDKIKKTVHYKMQFDEIVGFKNNEIHWILENILQIYKSDVKLLTKLEENINKTIFSHKYTIIIDYIDKNLIGFVFVNETKSVFIIDPMSSISYFQINKYSSYFENLDTFKIFNVTNILSIDKNKTSEIILKNLSLFVKDPQKIVKSWEEEDFVTIDKISKSKPSFNSFASNDDYEFLFEEVLKDKYKNKLLYRDLL</sequence>
<dbReference type="GO" id="GO:0019783">
    <property type="term" value="F:ubiquitin-like protein peptidase activity"/>
    <property type="evidence" value="ECO:0007669"/>
    <property type="project" value="UniProtKB-ARBA"/>
</dbReference>
<keyword evidence="2" id="KW-0645">Protease</keyword>
<proteinExistence type="inferred from homology"/>
<evidence type="ECO:0000256" key="2">
    <source>
        <dbReference type="ARBA" id="ARBA00022670"/>
    </source>
</evidence>
<gene>
    <name evidence="5" type="ORF">HANVADRAFT_53279</name>
</gene>
<dbReference type="Proteomes" id="UP000092321">
    <property type="component" value="Unassembled WGS sequence"/>
</dbReference>
<evidence type="ECO:0000259" key="4">
    <source>
        <dbReference type="Pfam" id="PF02902"/>
    </source>
</evidence>
<dbReference type="Pfam" id="PF02902">
    <property type="entry name" value="Peptidase_C48"/>
    <property type="match status" value="1"/>
</dbReference>
<keyword evidence="6" id="KW-1185">Reference proteome</keyword>
<evidence type="ECO:0000313" key="6">
    <source>
        <dbReference type="Proteomes" id="UP000092321"/>
    </source>
</evidence>
<dbReference type="GO" id="GO:0008234">
    <property type="term" value="F:cysteine-type peptidase activity"/>
    <property type="evidence" value="ECO:0007669"/>
    <property type="project" value="InterPro"/>
</dbReference>
<name>A0A1B7TBX0_9ASCO</name>
<evidence type="ECO:0000256" key="1">
    <source>
        <dbReference type="ARBA" id="ARBA00005234"/>
    </source>
</evidence>
<keyword evidence="3" id="KW-0378">Hydrolase</keyword>
<protein>
    <recommendedName>
        <fullName evidence="4">Ubiquitin-like protease family profile domain-containing protein</fullName>
    </recommendedName>
</protein>
<dbReference type="EMBL" id="LXPE01000021">
    <property type="protein sequence ID" value="OBA26208.1"/>
    <property type="molecule type" value="Genomic_DNA"/>
</dbReference>
<dbReference type="AlphaFoldDB" id="A0A1B7TBX0"/>
<reference evidence="6" key="1">
    <citation type="journal article" date="2016" name="Proc. Natl. Acad. Sci. U.S.A.">
        <title>Comparative genomics of biotechnologically important yeasts.</title>
        <authorList>
            <person name="Riley R."/>
            <person name="Haridas S."/>
            <person name="Wolfe K.H."/>
            <person name="Lopes M.R."/>
            <person name="Hittinger C.T."/>
            <person name="Goeker M."/>
            <person name="Salamov A.A."/>
            <person name="Wisecaver J.H."/>
            <person name="Long T.M."/>
            <person name="Calvey C.H."/>
            <person name="Aerts A.L."/>
            <person name="Barry K.W."/>
            <person name="Choi C."/>
            <person name="Clum A."/>
            <person name="Coughlan A.Y."/>
            <person name="Deshpande S."/>
            <person name="Douglass A.P."/>
            <person name="Hanson S.J."/>
            <person name="Klenk H.-P."/>
            <person name="LaButti K.M."/>
            <person name="Lapidus A."/>
            <person name="Lindquist E.A."/>
            <person name="Lipzen A.M."/>
            <person name="Meier-Kolthoff J.P."/>
            <person name="Ohm R.A."/>
            <person name="Otillar R.P."/>
            <person name="Pangilinan J.L."/>
            <person name="Peng Y."/>
            <person name="Rokas A."/>
            <person name="Rosa C.A."/>
            <person name="Scheuner C."/>
            <person name="Sibirny A.A."/>
            <person name="Slot J.C."/>
            <person name="Stielow J.B."/>
            <person name="Sun H."/>
            <person name="Kurtzman C.P."/>
            <person name="Blackwell M."/>
            <person name="Grigoriev I.V."/>
            <person name="Jeffries T.W."/>
        </authorList>
    </citation>
    <scope>NUCLEOTIDE SEQUENCE [LARGE SCALE GENOMIC DNA]</scope>
    <source>
        <strain evidence="6">NRRL Y-1626</strain>
    </source>
</reference>
<dbReference type="InterPro" id="IPR003653">
    <property type="entry name" value="Peptidase_C48_C"/>
</dbReference>
<evidence type="ECO:0000313" key="5">
    <source>
        <dbReference type="EMBL" id="OBA26208.1"/>
    </source>
</evidence>
<comment type="caution">
    <text evidence="5">The sequence shown here is derived from an EMBL/GenBank/DDBJ whole genome shotgun (WGS) entry which is preliminary data.</text>
</comment>
<accession>A0A1B7TBX0</accession>
<evidence type="ECO:0000256" key="3">
    <source>
        <dbReference type="ARBA" id="ARBA00022801"/>
    </source>
</evidence>
<dbReference type="SUPFAM" id="SSF54001">
    <property type="entry name" value="Cysteine proteinases"/>
    <property type="match status" value="1"/>
</dbReference>
<dbReference type="InterPro" id="IPR038765">
    <property type="entry name" value="Papain-like_cys_pep_sf"/>
</dbReference>
<dbReference type="GO" id="GO:0006508">
    <property type="term" value="P:proteolysis"/>
    <property type="evidence" value="ECO:0007669"/>
    <property type="project" value="UniProtKB-KW"/>
</dbReference>
<comment type="similarity">
    <text evidence="1">Belongs to the peptidase C48 family.</text>
</comment>